<reference evidence="3 4" key="1">
    <citation type="journal article" date="2014" name="Genome Announc.">
        <title>Draft Genome Sequence of the Antitrypanosomally Active Sponge-Associated Bacterium Actinokineospora sp. Strain EG49.</title>
        <authorList>
            <person name="Harjes J."/>
            <person name="Ryu T."/>
            <person name="Abdelmohsen U.R."/>
            <person name="Moitinho-Silva L."/>
            <person name="Horn H."/>
            <person name="Ravasi T."/>
            <person name="Hentschel U."/>
        </authorList>
    </citation>
    <scope>NUCLEOTIDE SEQUENCE [LARGE SCALE GENOMIC DNA]</scope>
    <source>
        <strain evidence="3 4">EG49</strain>
    </source>
</reference>
<feature type="domain" description="OmpR/PhoB-type" evidence="2">
    <location>
        <begin position="310"/>
        <end position="375"/>
    </location>
</feature>
<dbReference type="InterPro" id="IPR003018">
    <property type="entry name" value="GAF"/>
</dbReference>
<dbReference type="GO" id="GO:0000160">
    <property type="term" value="P:phosphorelay signal transduction system"/>
    <property type="evidence" value="ECO:0007669"/>
    <property type="project" value="InterPro"/>
</dbReference>
<sequence length="478" mass="51128">MTNPEDYAHLLARVRDAVLSGGPAPAAPREVVSDSWRRSLAGGVDPDGNPPPVVYSGADLRDLRAAHPLAEVLPVLRATLVGIADEAMHLMIVTDVDGNILWREGQVDVCLLADRVGLAEGTRWSEDAMGTNAMGTTLAVDRPVQIHSAEHLVRTIHAWTCAAAPVHDPDTGAVLGAIDVTGPLRTRHPATLALVTAAAQLAEGQLRVRMTARDEQLRRRNLPHLLGLRGAALLSASGRVIAAEACGPLPERLDVPAASLSLPDGREALVEPLDEGYLLRLSRSTRSAPRKPRLELRFLGATHPVATVDGREQPLSPRHADILTALALNPAGMTADQLALALHGDAGNPVTARAEMHRLRTALGDRIILTRPYRLAADLTADFLALPDLLRANDLRAAAGSGPLLPRSDAPVVREQRDELEAAVRRAVLDAGDADDLWALAHSPTGSQDLEVHDTLIGLLSRRDPRLPIARARRDRLA</sequence>
<proteinExistence type="predicted"/>
<dbReference type="InterPro" id="IPR001867">
    <property type="entry name" value="OmpR/PhoB-type_DNA-bd"/>
</dbReference>
<comment type="caution">
    <text evidence="3">The sequence shown here is derived from an EMBL/GenBank/DDBJ whole genome shotgun (WGS) entry which is preliminary data.</text>
</comment>
<gene>
    <name evidence="3" type="ORF">UO65_5014</name>
</gene>
<dbReference type="GO" id="GO:0003677">
    <property type="term" value="F:DNA binding"/>
    <property type="evidence" value="ECO:0007669"/>
    <property type="project" value="UniProtKB-KW"/>
</dbReference>
<keyword evidence="1" id="KW-0238">DNA-binding</keyword>
<dbReference type="Gene3D" id="3.30.450.40">
    <property type="match status" value="1"/>
</dbReference>
<evidence type="ECO:0000313" key="3">
    <source>
        <dbReference type="EMBL" id="EWC59709.1"/>
    </source>
</evidence>
<accession>W7J0S0</accession>
<dbReference type="GO" id="GO:0006355">
    <property type="term" value="P:regulation of DNA-templated transcription"/>
    <property type="evidence" value="ECO:0007669"/>
    <property type="project" value="InterPro"/>
</dbReference>
<dbReference type="AlphaFoldDB" id="W7J0S0"/>
<dbReference type="Pfam" id="PF01590">
    <property type="entry name" value="GAF"/>
    <property type="match status" value="1"/>
</dbReference>
<keyword evidence="4" id="KW-1185">Reference proteome</keyword>
<dbReference type="SMART" id="SM00862">
    <property type="entry name" value="Trans_reg_C"/>
    <property type="match status" value="1"/>
</dbReference>
<evidence type="ECO:0000259" key="2">
    <source>
        <dbReference type="SMART" id="SM00862"/>
    </source>
</evidence>
<dbReference type="PATRIC" id="fig|909613.9.peg.5012"/>
<dbReference type="EMBL" id="AYXG01000188">
    <property type="protein sequence ID" value="EWC59709.1"/>
    <property type="molecule type" value="Genomic_DNA"/>
</dbReference>
<dbReference type="OrthoDB" id="3928741at2"/>
<evidence type="ECO:0000256" key="1">
    <source>
        <dbReference type="ARBA" id="ARBA00023125"/>
    </source>
</evidence>
<protein>
    <submittedName>
        <fullName evidence="3">Putative transcriptional regulator</fullName>
    </submittedName>
</protein>
<dbReference type="InterPro" id="IPR029016">
    <property type="entry name" value="GAF-like_dom_sf"/>
</dbReference>
<name>W7J0S0_9PSEU</name>
<dbReference type="eggNOG" id="COG3284">
    <property type="taxonomic scope" value="Bacteria"/>
</dbReference>
<dbReference type="Proteomes" id="UP000019277">
    <property type="component" value="Unassembled WGS sequence"/>
</dbReference>
<dbReference type="RefSeq" id="WP_035286754.1">
    <property type="nucleotide sequence ID" value="NZ_AYXG01000188.1"/>
</dbReference>
<dbReference type="STRING" id="909613.UO65_5014"/>
<evidence type="ECO:0000313" key="4">
    <source>
        <dbReference type="Proteomes" id="UP000019277"/>
    </source>
</evidence>
<organism evidence="3 4">
    <name type="scientific">Actinokineospora spheciospongiae</name>
    <dbReference type="NCBI Taxonomy" id="909613"/>
    <lineage>
        <taxon>Bacteria</taxon>
        <taxon>Bacillati</taxon>
        <taxon>Actinomycetota</taxon>
        <taxon>Actinomycetes</taxon>
        <taxon>Pseudonocardiales</taxon>
        <taxon>Pseudonocardiaceae</taxon>
        <taxon>Actinokineospora</taxon>
    </lineage>
</organism>